<reference evidence="1" key="1">
    <citation type="submission" date="2018-02" db="EMBL/GenBank/DDBJ databases">
        <title>The genomes of Aspergillus section Nigri reveals drivers in fungal speciation.</title>
        <authorList>
            <consortium name="DOE Joint Genome Institute"/>
            <person name="Vesth T.C."/>
            <person name="Nybo J."/>
            <person name="Theobald S."/>
            <person name="Brandl J."/>
            <person name="Frisvad J.C."/>
            <person name="Nielsen K.F."/>
            <person name="Lyhne E.K."/>
            <person name="Kogle M.E."/>
            <person name="Kuo A."/>
            <person name="Riley R."/>
            <person name="Clum A."/>
            <person name="Nolan M."/>
            <person name="Lipzen A."/>
            <person name="Salamov A."/>
            <person name="Henrissat B."/>
            <person name="Wiebenga A."/>
            <person name="De vries R.P."/>
            <person name="Grigoriev I.V."/>
            <person name="Mortensen U.H."/>
            <person name="Andersen M.R."/>
            <person name="Baker S.E."/>
        </authorList>
    </citation>
    <scope>NUCLEOTIDE SEQUENCE</scope>
    <source>
        <strain evidence="1">CBS 121060</strain>
    </source>
</reference>
<sequence>MPIPNYGVWVGHPHRFHAQTAHQDHTTPHINLFLRDGAYSPNPDDDDREHDHHHSDSEVQVAINVKSTQHDTRLVFWFVRDFTHHPLVHELASLTPGFHRIKPHPDNADPDDDDERELPYRHQQYHPTLVGLDYLRTTPRLVDIEAGRLLPHDIPGSDNDMLDELEPILKEAIHRRATAYVFGSSFGTGIHDVHMNQGSRKAYEDAVFKDGALVFRFPDGRWEAVFLAFASQAVPTDYRGRAVVGGEGRDLGEILGLWDEIEWYYEWN</sequence>
<dbReference type="Proteomes" id="UP000249661">
    <property type="component" value="Unassembled WGS sequence"/>
</dbReference>
<evidence type="ECO:0000313" key="1">
    <source>
        <dbReference type="EMBL" id="RAH65400.1"/>
    </source>
</evidence>
<organism evidence="1 2">
    <name type="scientific">Aspergillus aculeatinus CBS 121060</name>
    <dbReference type="NCBI Taxonomy" id="1448322"/>
    <lineage>
        <taxon>Eukaryota</taxon>
        <taxon>Fungi</taxon>
        <taxon>Dikarya</taxon>
        <taxon>Ascomycota</taxon>
        <taxon>Pezizomycotina</taxon>
        <taxon>Eurotiomycetes</taxon>
        <taxon>Eurotiomycetidae</taxon>
        <taxon>Eurotiales</taxon>
        <taxon>Aspergillaceae</taxon>
        <taxon>Aspergillus</taxon>
        <taxon>Aspergillus subgen. Circumdati</taxon>
    </lineage>
</organism>
<proteinExistence type="predicted"/>
<gene>
    <name evidence="1" type="ORF">BO66DRAFT_405570</name>
</gene>
<protein>
    <submittedName>
        <fullName evidence="1">Uncharacterized protein</fullName>
    </submittedName>
</protein>
<accession>A0ACD1GVC0</accession>
<evidence type="ECO:0000313" key="2">
    <source>
        <dbReference type="Proteomes" id="UP000249661"/>
    </source>
</evidence>
<keyword evidence="2" id="KW-1185">Reference proteome</keyword>
<dbReference type="EMBL" id="KZ824996">
    <property type="protein sequence ID" value="RAH65400.1"/>
    <property type="molecule type" value="Genomic_DNA"/>
</dbReference>
<name>A0ACD1GVC0_9EURO</name>